<dbReference type="PANTHER" id="PTHR35870">
    <property type="entry name" value="PROTEIN, PUTATIVE (AFU_ORTHOLOGUE AFUA_5G03330)-RELATED"/>
    <property type="match status" value="1"/>
</dbReference>
<dbReference type="Proteomes" id="UP000717996">
    <property type="component" value="Unassembled WGS sequence"/>
</dbReference>
<sequence>MSKFTPAIPSKPEKFTMVLPGVNEEAHKLSEQLLLKNNKEFHIFFNEKKFHNHFVHHILAAYSFGANKEKLQEIFEIHAKTQRPLPPSTRKITRENYKEYLNKADAYPDFLVFFQSEVDKYGMLDTVRRWVWHGDFLARTLAGLFHPLIHIGYGLEFELPSIVVEGLSMTACTEASYSKIIPHLPELQTGSLTSVQIQSYAENASSSARGLASQLISMLSDKVSGLGINDPMASSAHTSDTTTAKDDAAIDSHLSTIPPYLRENKLFEIFAKIKHDPAFDGIVSHELNNEFHKVLSNPNVTSRIKHYVQLWHLDQSQKDIQSKFKDLHLFSALVLGAAAIREDHPGVIKLDFFLMHALTSAEFVHQYLSHITPSEAVILLHGQLASFIVAYIVVNRPTLNVEGLLKYKSSLDNVKTNNPWTMAIDKSLDCEEAHVIKSVRSCAVGQVISGRHQDVRLNDIWLKVAKMCIEVDGDWTFGVGFDEKWE</sequence>
<dbReference type="GO" id="GO:0016491">
    <property type="term" value="F:oxidoreductase activity"/>
    <property type="evidence" value="ECO:0007669"/>
    <property type="project" value="UniProtKB-KW"/>
</dbReference>
<gene>
    <name evidence="2" type="ORF">G6F51_001523</name>
</gene>
<dbReference type="Pfam" id="PF14027">
    <property type="entry name" value="Questin_oxidase"/>
    <property type="match status" value="1"/>
</dbReference>
<evidence type="ECO:0000256" key="1">
    <source>
        <dbReference type="ARBA" id="ARBA00023002"/>
    </source>
</evidence>
<evidence type="ECO:0008006" key="4">
    <source>
        <dbReference type="Google" id="ProtNLM"/>
    </source>
</evidence>
<dbReference type="OMA" id="WLKIARM"/>
<reference evidence="2" key="1">
    <citation type="journal article" date="2020" name="Microb. Genom.">
        <title>Genetic diversity of clinical and environmental Mucorales isolates obtained from an investigation of mucormycosis cases among solid organ transplant recipients.</title>
        <authorList>
            <person name="Nguyen M.H."/>
            <person name="Kaul D."/>
            <person name="Muto C."/>
            <person name="Cheng S.J."/>
            <person name="Richter R.A."/>
            <person name="Bruno V.M."/>
            <person name="Liu G."/>
            <person name="Beyhan S."/>
            <person name="Sundermann A.J."/>
            <person name="Mounaud S."/>
            <person name="Pasculle A.W."/>
            <person name="Nierman W.C."/>
            <person name="Driscoll E."/>
            <person name="Cumbie R."/>
            <person name="Clancy C.J."/>
            <person name="Dupont C.L."/>
        </authorList>
    </citation>
    <scope>NUCLEOTIDE SEQUENCE</scope>
    <source>
        <strain evidence="2">GL16</strain>
    </source>
</reference>
<proteinExistence type="predicted"/>
<dbReference type="OrthoDB" id="10004862at2759"/>
<dbReference type="EMBL" id="JAANIT010000115">
    <property type="protein sequence ID" value="KAG1551955.1"/>
    <property type="molecule type" value="Genomic_DNA"/>
</dbReference>
<name>A0A9P6YM84_RHIOR</name>
<protein>
    <recommendedName>
        <fullName evidence="4">HypA-like protein</fullName>
    </recommendedName>
</protein>
<organism evidence="2 3">
    <name type="scientific">Rhizopus oryzae</name>
    <name type="common">Mucormycosis agent</name>
    <name type="synonym">Rhizopus arrhizus var. delemar</name>
    <dbReference type="NCBI Taxonomy" id="64495"/>
    <lineage>
        <taxon>Eukaryota</taxon>
        <taxon>Fungi</taxon>
        <taxon>Fungi incertae sedis</taxon>
        <taxon>Mucoromycota</taxon>
        <taxon>Mucoromycotina</taxon>
        <taxon>Mucoromycetes</taxon>
        <taxon>Mucorales</taxon>
        <taxon>Mucorineae</taxon>
        <taxon>Rhizopodaceae</taxon>
        <taxon>Rhizopus</taxon>
    </lineage>
</organism>
<comment type="caution">
    <text evidence="2">The sequence shown here is derived from an EMBL/GenBank/DDBJ whole genome shotgun (WGS) entry which is preliminary data.</text>
</comment>
<dbReference type="AlphaFoldDB" id="A0A9P6YM84"/>
<dbReference type="InterPro" id="IPR025337">
    <property type="entry name" value="Questin_oxidase-like"/>
</dbReference>
<evidence type="ECO:0000313" key="2">
    <source>
        <dbReference type="EMBL" id="KAG1551955.1"/>
    </source>
</evidence>
<dbReference type="PANTHER" id="PTHR35870:SF1">
    <property type="entry name" value="PROTEIN, PUTATIVE (AFU_ORTHOLOGUE AFUA_5G03330)-RELATED"/>
    <property type="match status" value="1"/>
</dbReference>
<evidence type="ECO:0000313" key="3">
    <source>
        <dbReference type="Proteomes" id="UP000717996"/>
    </source>
</evidence>
<accession>A0A9P6YM84</accession>
<keyword evidence="1" id="KW-0560">Oxidoreductase</keyword>